<dbReference type="GO" id="GO:0000976">
    <property type="term" value="F:transcription cis-regulatory region binding"/>
    <property type="evidence" value="ECO:0007669"/>
    <property type="project" value="TreeGrafter"/>
</dbReference>
<dbReference type="InterPro" id="IPR016032">
    <property type="entry name" value="Sig_transdc_resp-reg_C-effctor"/>
</dbReference>
<dbReference type="SUPFAM" id="SSF52172">
    <property type="entry name" value="CheY-like"/>
    <property type="match status" value="1"/>
</dbReference>
<dbReference type="GO" id="GO:0005829">
    <property type="term" value="C:cytosol"/>
    <property type="evidence" value="ECO:0007669"/>
    <property type="project" value="TreeGrafter"/>
</dbReference>
<dbReference type="RefSeq" id="WP_055262484.1">
    <property type="nucleotide sequence ID" value="NZ_CYXV01000006.1"/>
</dbReference>
<accession>A0A173SWF7</accession>
<dbReference type="FunFam" id="1.10.10.10:FF:000018">
    <property type="entry name" value="DNA-binding response regulator ResD"/>
    <property type="match status" value="1"/>
</dbReference>
<dbReference type="InterPro" id="IPR001789">
    <property type="entry name" value="Sig_transdc_resp-reg_receiver"/>
</dbReference>
<evidence type="ECO:0000259" key="10">
    <source>
        <dbReference type="PROSITE" id="PS50110"/>
    </source>
</evidence>
<dbReference type="SMART" id="SM00862">
    <property type="entry name" value="Trans_reg_C"/>
    <property type="match status" value="1"/>
</dbReference>
<evidence type="ECO:0000256" key="2">
    <source>
        <dbReference type="ARBA" id="ARBA00022553"/>
    </source>
</evidence>
<dbReference type="CDD" id="cd17574">
    <property type="entry name" value="REC_OmpR"/>
    <property type="match status" value="1"/>
</dbReference>
<dbReference type="EMBL" id="CYXV01000006">
    <property type="protein sequence ID" value="CUM94079.1"/>
    <property type="molecule type" value="Genomic_DNA"/>
</dbReference>
<feature type="domain" description="OmpR/PhoB-type" evidence="11">
    <location>
        <begin position="137"/>
        <end position="237"/>
    </location>
</feature>
<dbReference type="Proteomes" id="UP000095495">
    <property type="component" value="Unassembled WGS sequence"/>
</dbReference>
<dbReference type="GO" id="GO:0006355">
    <property type="term" value="P:regulation of DNA-templated transcription"/>
    <property type="evidence" value="ECO:0007669"/>
    <property type="project" value="InterPro"/>
</dbReference>
<dbReference type="FunFam" id="3.40.50.2300:FF:000001">
    <property type="entry name" value="DNA-binding response regulator PhoB"/>
    <property type="match status" value="1"/>
</dbReference>
<evidence type="ECO:0000256" key="6">
    <source>
        <dbReference type="ARBA" id="ARBA00023163"/>
    </source>
</evidence>
<dbReference type="InterPro" id="IPR039420">
    <property type="entry name" value="WalR-like"/>
</dbReference>
<feature type="modified residue" description="4-aspartylphosphate" evidence="8">
    <location>
        <position position="55"/>
    </location>
</feature>
<proteinExistence type="predicted"/>
<evidence type="ECO:0000256" key="4">
    <source>
        <dbReference type="ARBA" id="ARBA00023015"/>
    </source>
</evidence>
<sequence>MEKKDKIILLIEDDFDIRNGIRILLESQGYEIIEAKNGREGLKKLNETISLVILDIIMPEMSGIEVCKKIRESWYVPILFLTAKSSETDKLEGFSAGGDDYLVKPFSYVELMARVKSLLRRCSVYNTNYTGNQLQKNKWLHYNSLDICMFSNSVKCNGKDMELTEKEYQILKLLASYPDKVFSVENIFESVWQEVYVNSASNTVMVHIKNLRSKMKKCGNCDSVVKTVWGKGYRFEENIPQNNT</sequence>
<keyword evidence="6" id="KW-0804">Transcription</keyword>
<dbReference type="Pfam" id="PF00486">
    <property type="entry name" value="Trans_reg_C"/>
    <property type="match status" value="1"/>
</dbReference>
<dbReference type="GO" id="GO:0000156">
    <property type="term" value="F:phosphorelay response regulator activity"/>
    <property type="evidence" value="ECO:0007669"/>
    <property type="project" value="TreeGrafter"/>
</dbReference>
<evidence type="ECO:0000256" key="8">
    <source>
        <dbReference type="PROSITE-ProRule" id="PRU00169"/>
    </source>
</evidence>
<evidence type="ECO:0000256" key="9">
    <source>
        <dbReference type="PROSITE-ProRule" id="PRU01091"/>
    </source>
</evidence>
<keyword evidence="3" id="KW-0902">Two-component regulatory system</keyword>
<evidence type="ECO:0000313" key="13">
    <source>
        <dbReference type="Proteomes" id="UP000095495"/>
    </source>
</evidence>
<dbReference type="InterPro" id="IPR001867">
    <property type="entry name" value="OmpR/PhoB-type_DNA-bd"/>
</dbReference>
<dbReference type="Gene3D" id="3.40.50.2300">
    <property type="match status" value="1"/>
</dbReference>
<reference evidence="12 13" key="1">
    <citation type="submission" date="2015-09" db="EMBL/GenBank/DDBJ databases">
        <authorList>
            <consortium name="Pathogen Informatics"/>
        </authorList>
    </citation>
    <scope>NUCLEOTIDE SEQUENCE [LARGE SCALE GENOMIC DNA]</scope>
    <source>
        <strain evidence="12 13">2789STDY5608863</strain>
    </source>
</reference>
<dbReference type="AlphaFoldDB" id="A0A173SWF7"/>
<dbReference type="CDD" id="cd00383">
    <property type="entry name" value="trans_reg_C"/>
    <property type="match status" value="1"/>
</dbReference>
<keyword evidence="2 8" id="KW-0597">Phosphoprotein</keyword>
<dbReference type="PROSITE" id="PS51755">
    <property type="entry name" value="OMPR_PHOB"/>
    <property type="match status" value="1"/>
</dbReference>
<dbReference type="SUPFAM" id="SSF46894">
    <property type="entry name" value="C-terminal effector domain of the bipartite response regulators"/>
    <property type="match status" value="1"/>
</dbReference>
<keyword evidence="4" id="KW-0805">Transcription regulation</keyword>
<evidence type="ECO:0000313" key="12">
    <source>
        <dbReference type="EMBL" id="CUM94079.1"/>
    </source>
</evidence>
<keyword evidence="5 9" id="KW-0238">DNA-binding</keyword>
<comment type="function">
    <text evidence="7">May play the central regulatory role in sporulation. It may be an element of the effector pathway responsible for the activation of sporulation genes in response to nutritional stress. Spo0A may act in concert with spo0H (a sigma factor) to control the expression of some genes that are critical to the sporulation process.</text>
</comment>
<name>A0A173SWF7_9FIRM</name>
<dbReference type="PROSITE" id="PS50110">
    <property type="entry name" value="RESPONSE_REGULATORY"/>
    <property type="match status" value="1"/>
</dbReference>
<evidence type="ECO:0000256" key="3">
    <source>
        <dbReference type="ARBA" id="ARBA00023012"/>
    </source>
</evidence>
<evidence type="ECO:0000256" key="5">
    <source>
        <dbReference type="ARBA" id="ARBA00023125"/>
    </source>
</evidence>
<dbReference type="GO" id="GO:0032993">
    <property type="term" value="C:protein-DNA complex"/>
    <property type="evidence" value="ECO:0007669"/>
    <property type="project" value="TreeGrafter"/>
</dbReference>
<evidence type="ECO:0000256" key="1">
    <source>
        <dbReference type="ARBA" id="ARBA00018672"/>
    </source>
</evidence>
<feature type="domain" description="Response regulatory" evidence="10">
    <location>
        <begin position="7"/>
        <end position="119"/>
    </location>
</feature>
<gene>
    <name evidence="12" type="primary">srrA_2</name>
    <name evidence="12" type="ORF">ERS852420_01666</name>
</gene>
<dbReference type="Pfam" id="PF00072">
    <property type="entry name" value="Response_reg"/>
    <property type="match status" value="1"/>
</dbReference>
<evidence type="ECO:0000256" key="7">
    <source>
        <dbReference type="ARBA" id="ARBA00024867"/>
    </source>
</evidence>
<feature type="DNA-binding region" description="OmpR/PhoB-type" evidence="9">
    <location>
        <begin position="137"/>
        <end position="237"/>
    </location>
</feature>
<dbReference type="Gene3D" id="1.10.10.10">
    <property type="entry name" value="Winged helix-like DNA-binding domain superfamily/Winged helix DNA-binding domain"/>
    <property type="match status" value="1"/>
</dbReference>
<dbReference type="SMART" id="SM00448">
    <property type="entry name" value="REC"/>
    <property type="match status" value="1"/>
</dbReference>
<evidence type="ECO:0000259" key="11">
    <source>
        <dbReference type="PROSITE" id="PS51755"/>
    </source>
</evidence>
<protein>
    <recommendedName>
        <fullName evidence="1">Stage 0 sporulation protein A homolog</fullName>
    </recommendedName>
</protein>
<dbReference type="InterPro" id="IPR036388">
    <property type="entry name" value="WH-like_DNA-bd_sf"/>
</dbReference>
<dbReference type="InterPro" id="IPR011006">
    <property type="entry name" value="CheY-like_superfamily"/>
</dbReference>
<dbReference type="PANTHER" id="PTHR48111">
    <property type="entry name" value="REGULATOR OF RPOS"/>
    <property type="match status" value="1"/>
</dbReference>
<organism evidence="12 13">
    <name type="scientific">Roseburia faecis</name>
    <dbReference type="NCBI Taxonomy" id="301302"/>
    <lineage>
        <taxon>Bacteria</taxon>
        <taxon>Bacillati</taxon>
        <taxon>Bacillota</taxon>
        <taxon>Clostridia</taxon>
        <taxon>Lachnospirales</taxon>
        <taxon>Lachnospiraceae</taxon>
        <taxon>Roseburia</taxon>
    </lineage>
</organism>
<dbReference type="PANTHER" id="PTHR48111:SF2">
    <property type="entry name" value="RESPONSE REGULATOR SAER"/>
    <property type="match status" value="1"/>
</dbReference>